<dbReference type="AlphaFoldDB" id="A0A923RPY5"/>
<keyword evidence="2" id="KW-1185">Reference proteome</keyword>
<accession>A0A923RPY5</accession>
<dbReference type="RefSeq" id="WP_186874732.1">
    <property type="nucleotide sequence ID" value="NZ_JACOPF010000001.1"/>
</dbReference>
<evidence type="ECO:0000313" key="1">
    <source>
        <dbReference type="EMBL" id="MBC5688098.1"/>
    </source>
</evidence>
<gene>
    <name evidence="1" type="ORF">H8S37_04010</name>
</gene>
<reference evidence="1" key="1">
    <citation type="submission" date="2020-08" db="EMBL/GenBank/DDBJ databases">
        <title>Genome public.</title>
        <authorList>
            <person name="Liu C."/>
            <person name="Sun Q."/>
        </authorList>
    </citation>
    <scope>NUCLEOTIDE SEQUENCE</scope>
    <source>
        <strain evidence="1">NSJ-55</strain>
    </source>
</reference>
<dbReference type="EMBL" id="JACOPF010000001">
    <property type="protein sequence ID" value="MBC5688098.1"/>
    <property type="molecule type" value="Genomic_DNA"/>
</dbReference>
<evidence type="ECO:0000313" key="2">
    <source>
        <dbReference type="Proteomes" id="UP000652477"/>
    </source>
</evidence>
<dbReference type="Proteomes" id="UP000652477">
    <property type="component" value="Unassembled WGS sequence"/>
</dbReference>
<comment type="caution">
    <text evidence="1">The sequence shown here is derived from an EMBL/GenBank/DDBJ whole genome shotgun (WGS) entry which is preliminary data.</text>
</comment>
<sequence length="85" mass="9967">MSITDAIKDMEKYMGLEKDFSEYMNAPLPNNGHAYIQMDYKTGKQWVHCPYCGKKNFPVEEYTKISRLPYQCKGSNCREIFEVNV</sequence>
<organism evidence="1 2">
    <name type="scientific">Mediterraneibacter hominis</name>
    <dbReference type="NCBI Taxonomy" id="2763054"/>
    <lineage>
        <taxon>Bacteria</taxon>
        <taxon>Bacillati</taxon>
        <taxon>Bacillota</taxon>
        <taxon>Clostridia</taxon>
        <taxon>Lachnospirales</taxon>
        <taxon>Lachnospiraceae</taxon>
        <taxon>Mediterraneibacter</taxon>
    </lineage>
</organism>
<protein>
    <submittedName>
        <fullName evidence="1">Uncharacterized protein</fullName>
    </submittedName>
</protein>
<name>A0A923RPY5_9FIRM</name>
<proteinExistence type="predicted"/>